<keyword evidence="12" id="KW-0496">Mitochondrion</keyword>
<dbReference type="AlphaFoldDB" id="A0A8J7P5X9"/>
<keyword evidence="14" id="KW-0325">Glycoprotein</keyword>
<gene>
    <name evidence="18" type="primary">Ngrn</name>
    <name evidence="18" type="ORF">GTO95_0018539</name>
</gene>
<feature type="region of interest" description="Disordered" evidence="17">
    <location>
        <begin position="278"/>
        <end position="306"/>
    </location>
</feature>
<dbReference type="PANTHER" id="PTHR13475:SF4">
    <property type="entry name" value="NEUGRIN"/>
    <property type="match status" value="1"/>
</dbReference>
<comment type="subcellular location">
    <subcellularLocation>
        <location evidence="3">Mitochondrion membrane</location>
    </subcellularLocation>
    <subcellularLocation>
        <location evidence="2">Nucleus</location>
    </subcellularLocation>
    <subcellularLocation>
        <location evidence="4">Secreted</location>
    </subcellularLocation>
</comment>
<sequence>MAQRGLHRQIGQLRLPAPLPGSCAGALSAAEQDKAAAQAHYRRRAERGTCAVTGSWGEEAAFGFPEPAPGLGQSSRQERSWAGRVSGAEPVPNPDRRRRDRDLFLEDGPEDLEDLAGEVVSAERRKRKAMKLCRLAKQFSPPGPPERRLTWDAMEQIRYLNRDAPDEWTVGRLAEGFGVSSDVIHRVLRSKFIPPPERQQKQDARVFARTGCQSLLGSAKQDARLAQVPATAAAMLPPGVGEVQAEGGGSSLAVGQEATAVLLASPRGTLVPHGTTRLGVPATQDPPPPGKLSESSQDFTPEEEEGVRVLADEELEKLLENHSPKPPEVVQVGSEFYDGEGNFLYRI</sequence>
<proteinExistence type="inferred from homology"/>
<evidence type="ECO:0000256" key="17">
    <source>
        <dbReference type="SAM" id="MobiDB-lite"/>
    </source>
</evidence>
<accession>A0A8J7P5X9</accession>
<feature type="compositionally biased region" description="Low complexity" evidence="17">
    <location>
        <begin position="26"/>
        <end position="39"/>
    </location>
</feature>
<evidence type="ECO:0000256" key="16">
    <source>
        <dbReference type="ARBA" id="ARBA00029657"/>
    </source>
</evidence>
<evidence type="ECO:0000256" key="5">
    <source>
        <dbReference type="ARBA" id="ARBA00008082"/>
    </source>
</evidence>
<dbReference type="Proteomes" id="UP000736164">
    <property type="component" value="Unassembled WGS sequence"/>
</dbReference>
<comment type="function">
    <text evidence="1">Plays an essential role in mitochondrial ribosome biogenesis. As a component of a functional protein-RNA module, consisting of RCC1L, NGRN, RPUSD3, RPUSD4, TRUB2, FASTKD2 and 16S mitochondrial ribosomal RNA (16S mt-rRNA), controls 16S mt-rRNA abundance and is required for intra-mitochondrial translation of core subunits of the oxidative phosphorylation system.</text>
</comment>
<name>A0A8J7P5X9_ATRSP</name>
<dbReference type="GO" id="GO:0005634">
    <property type="term" value="C:nucleus"/>
    <property type="evidence" value="ECO:0007669"/>
    <property type="project" value="UniProtKB-SubCell"/>
</dbReference>
<evidence type="ECO:0000256" key="10">
    <source>
        <dbReference type="ARBA" id="ARBA00022729"/>
    </source>
</evidence>
<evidence type="ECO:0000256" key="13">
    <source>
        <dbReference type="ARBA" id="ARBA00023136"/>
    </source>
</evidence>
<evidence type="ECO:0000256" key="15">
    <source>
        <dbReference type="ARBA" id="ARBA00023242"/>
    </source>
</evidence>
<dbReference type="GO" id="GO:0030154">
    <property type="term" value="P:cell differentiation"/>
    <property type="evidence" value="ECO:0007669"/>
    <property type="project" value="UniProtKB-KW"/>
</dbReference>
<evidence type="ECO:0000313" key="18">
    <source>
        <dbReference type="EMBL" id="MBN3324879.1"/>
    </source>
</evidence>
<dbReference type="GO" id="GO:0005576">
    <property type="term" value="C:extracellular region"/>
    <property type="evidence" value="ECO:0007669"/>
    <property type="project" value="UniProtKB-SubCell"/>
</dbReference>
<comment type="caution">
    <text evidence="18">The sequence shown here is derived from an EMBL/GenBank/DDBJ whole genome shotgun (WGS) entry which is preliminary data.</text>
</comment>
<dbReference type="EMBL" id="JAAWVO010073500">
    <property type="protein sequence ID" value="MBN3324879.1"/>
    <property type="molecule type" value="Genomic_DNA"/>
</dbReference>
<keyword evidence="9" id="KW-0964">Secreted</keyword>
<evidence type="ECO:0000256" key="1">
    <source>
        <dbReference type="ARBA" id="ARBA00003783"/>
    </source>
</evidence>
<evidence type="ECO:0000256" key="9">
    <source>
        <dbReference type="ARBA" id="ARBA00022525"/>
    </source>
</evidence>
<feature type="region of interest" description="Disordered" evidence="17">
    <location>
        <begin position="1"/>
        <end position="40"/>
    </location>
</feature>
<comment type="subunit">
    <text evidence="6">Forms a regulatory protein-RNA complex, consisting of RCC1L, NGRN, RPUSD3, RPUSD4, TRUB2, FASTKD2 and 16S mt-rRNA. Interacts with 16S mt-rRNA; this interaction is direct.</text>
</comment>
<evidence type="ECO:0000256" key="8">
    <source>
        <dbReference type="ARBA" id="ARBA00022473"/>
    </source>
</evidence>
<evidence type="ECO:0000256" key="2">
    <source>
        <dbReference type="ARBA" id="ARBA00004123"/>
    </source>
</evidence>
<evidence type="ECO:0000256" key="14">
    <source>
        <dbReference type="ARBA" id="ARBA00023180"/>
    </source>
</evidence>
<evidence type="ECO:0000256" key="11">
    <source>
        <dbReference type="ARBA" id="ARBA00022782"/>
    </source>
</evidence>
<comment type="similarity">
    <text evidence="5">Belongs to the neugrin family.</text>
</comment>
<organism evidence="18 19">
    <name type="scientific">Atractosteus spatula</name>
    <name type="common">Alligator gar</name>
    <name type="synonym">Lepisosteus spatula</name>
    <dbReference type="NCBI Taxonomy" id="7917"/>
    <lineage>
        <taxon>Eukaryota</taxon>
        <taxon>Metazoa</taxon>
        <taxon>Chordata</taxon>
        <taxon>Craniata</taxon>
        <taxon>Vertebrata</taxon>
        <taxon>Euteleostomi</taxon>
        <taxon>Actinopterygii</taxon>
        <taxon>Neopterygii</taxon>
        <taxon>Holostei</taxon>
        <taxon>Semionotiformes</taxon>
        <taxon>Lepisosteidae</taxon>
        <taxon>Atractosteus</taxon>
    </lineage>
</organism>
<dbReference type="InterPro" id="IPR010487">
    <property type="entry name" value="NGRN/Rrg9"/>
</dbReference>
<evidence type="ECO:0000256" key="6">
    <source>
        <dbReference type="ARBA" id="ARBA00011308"/>
    </source>
</evidence>
<keyword evidence="11" id="KW-0221">Differentiation</keyword>
<keyword evidence="13" id="KW-0472">Membrane</keyword>
<evidence type="ECO:0000256" key="4">
    <source>
        <dbReference type="ARBA" id="ARBA00004613"/>
    </source>
</evidence>
<feature type="region of interest" description="Disordered" evidence="17">
    <location>
        <begin position="61"/>
        <end position="100"/>
    </location>
</feature>
<keyword evidence="15" id="KW-0539">Nucleus</keyword>
<reference evidence="18" key="1">
    <citation type="journal article" date="2021" name="Cell">
        <title>Tracing the genetic footprints of vertebrate landing in non-teleost ray-finned fishes.</title>
        <authorList>
            <person name="Bi X."/>
            <person name="Wang K."/>
            <person name="Yang L."/>
            <person name="Pan H."/>
            <person name="Jiang H."/>
            <person name="Wei Q."/>
            <person name="Fang M."/>
            <person name="Yu H."/>
            <person name="Zhu C."/>
            <person name="Cai Y."/>
            <person name="He Y."/>
            <person name="Gan X."/>
            <person name="Zeng H."/>
            <person name="Yu D."/>
            <person name="Zhu Y."/>
            <person name="Jiang H."/>
            <person name="Qiu Q."/>
            <person name="Yang H."/>
            <person name="Zhang Y.E."/>
            <person name="Wang W."/>
            <person name="Zhu M."/>
            <person name="He S."/>
            <person name="Zhang G."/>
        </authorList>
    </citation>
    <scope>NUCLEOTIDE SEQUENCE</scope>
    <source>
        <strain evidence="18">Allg_001</strain>
    </source>
</reference>
<evidence type="ECO:0000256" key="12">
    <source>
        <dbReference type="ARBA" id="ARBA00023128"/>
    </source>
</evidence>
<feature type="non-terminal residue" evidence="18">
    <location>
        <position position="347"/>
    </location>
</feature>
<evidence type="ECO:0000313" key="19">
    <source>
        <dbReference type="Proteomes" id="UP000736164"/>
    </source>
</evidence>
<keyword evidence="19" id="KW-1185">Reference proteome</keyword>
<dbReference type="PANTHER" id="PTHR13475">
    <property type="entry name" value="NEUGRIN"/>
    <property type="match status" value="1"/>
</dbReference>
<protein>
    <recommendedName>
        <fullName evidence="7">Neugrin</fullName>
    </recommendedName>
    <alternativeName>
        <fullName evidence="16">Neurite outgrowth-associated protein</fullName>
    </alternativeName>
</protein>
<keyword evidence="10" id="KW-0732">Signal</keyword>
<dbReference type="GO" id="GO:0031966">
    <property type="term" value="C:mitochondrial membrane"/>
    <property type="evidence" value="ECO:0007669"/>
    <property type="project" value="UniProtKB-SubCell"/>
</dbReference>
<evidence type="ECO:0000256" key="3">
    <source>
        <dbReference type="ARBA" id="ARBA00004325"/>
    </source>
</evidence>
<evidence type="ECO:0000256" key="7">
    <source>
        <dbReference type="ARBA" id="ARBA00016593"/>
    </source>
</evidence>
<dbReference type="Pfam" id="PF06413">
    <property type="entry name" value="Neugrin"/>
    <property type="match status" value="1"/>
</dbReference>
<keyword evidence="8" id="KW-0217">Developmental protein</keyword>
<feature type="non-terminal residue" evidence="18">
    <location>
        <position position="1"/>
    </location>
</feature>